<name>A0A918Q7I2_9ACTN</name>
<comment type="caution">
    <text evidence="1">The sequence shown here is derived from an EMBL/GenBank/DDBJ whole genome shotgun (WGS) entry which is preliminary data.</text>
</comment>
<reference evidence="1" key="1">
    <citation type="journal article" date="2014" name="Int. J. Syst. Evol. Microbiol.">
        <title>Complete genome sequence of Corynebacterium casei LMG S-19264T (=DSM 44701T), isolated from a smear-ripened cheese.</title>
        <authorList>
            <consortium name="US DOE Joint Genome Institute (JGI-PGF)"/>
            <person name="Walter F."/>
            <person name="Albersmeier A."/>
            <person name="Kalinowski J."/>
            <person name="Ruckert C."/>
        </authorList>
    </citation>
    <scope>NUCLEOTIDE SEQUENCE</scope>
    <source>
        <strain evidence="1">JCM 4988</strain>
    </source>
</reference>
<evidence type="ECO:0000313" key="2">
    <source>
        <dbReference type="Proteomes" id="UP000630936"/>
    </source>
</evidence>
<sequence>MGFDIADPAVPLRLREVHRPFKAGVVLLAQGHDLDLDIAETALGQQVVQQAPGRLGSAQAAFQ</sequence>
<protein>
    <submittedName>
        <fullName evidence="1">Uncharacterized protein</fullName>
    </submittedName>
</protein>
<dbReference type="Proteomes" id="UP000630936">
    <property type="component" value="Unassembled WGS sequence"/>
</dbReference>
<proteinExistence type="predicted"/>
<keyword evidence="2" id="KW-1185">Reference proteome</keyword>
<reference evidence="1" key="2">
    <citation type="submission" date="2020-09" db="EMBL/GenBank/DDBJ databases">
        <authorList>
            <person name="Sun Q."/>
            <person name="Ohkuma M."/>
        </authorList>
    </citation>
    <scope>NUCLEOTIDE SEQUENCE</scope>
    <source>
        <strain evidence="1">JCM 4988</strain>
    </source>
</reference>
<accession>A0A918Q7I2</accession>
<dbReference type="AlphaFoldDB" id="A0A918Q7I2"/>
<gene>
    <name evidence="1" type="ORF">GCM10010387_32310</name>
</gene>
<evidence type="ECO:0000313" key="1">
    <source>
        <dbReference type="EMBL" id="GGZ35721.1"/>
    </source>
</evidence>
<organism evidence="1 2">
    <name type="scientific">Streptomyces inusitatus</name>
    <dbReference type="NCBI Taxonomy" id="68221"/>
    <lineage>
        <taxon>Bacteria</taxon>
        <taxon>Bacillati</taxon>
        <taxon>Actinomycetota</taxon>
        <taxon>Actinomycetes</taxon>
        <taxon>Kitasatosporales</taxon>
        <taxon>Streptomycetaceae</taxon>
        <taxon>Streptomyces</taxon>
    </lineage>
</organism>
<dbReference type="EMBL" id="BMWG01000008">
    <property type="protein sequence ID" value="GGZ35721.1"/>
    <property type="molecule type" value="Genomic_DNA"/>
</dbReference>